<dbReference type="EMBL" id="AHZP02003061">
    <property type="protein sequence ID" value="KYK62313.1"/>
    <property type="molecule type" value="Genomic_DNA"/>
</dbReference>
<name>A0A151GZ54_TOXGO</name>
<accession>A0A151GZ54</accession>
<proteinExistence type="predicted"/>
<evidence type="ECO:0000313" key="2">
    <source>
        <dbReference type="EMBL" id="KYK62313.1"/>
    </source>
</evidence>
<gene>
    <name evidence="2" type="ORF">TGPRC2_427490</name>
</gene>
<evidence type="ECO:0000256" key="1">
    <source>
        <dbReference type="SAM" id="MobiDB-lite"/>
    </source>
</evidence>
<protein>
    <submittedName>
        <fullName evidence="2">Uncharacterized protein</fullName>
    </submittedName>
</protein>
<sequence length="211" mass="24022">MGTDRQPTSGRIRNEREQKPTTFPAAHIRRHLAAIGLRHIPSPRGEALTLRCLPLRHHVPYCHRLFPDHVTTSDPFTALLSLPGSYMLSARDSRKKDDLIASLVLHATFGWLRIRARDLLLLSRAKSPARSSTDLYHQSPVSIRLTIQLRLVSPFRLACRWPPLPISLYSPSFTCICFFLLRCSLLRVLYITLPMVFHRFRAGAAIPTPTE</sequence>
<feature type="region of interest" description="Disordered" evidence="1">
    <location>
        <begin position="1"/>
        <end position="21"/>
    </location>
</feature>
<organism evidence="2 3">
    <name type="scientific">Toxoplasma gondii TgCatPRC2</name>
    <dbReference type="NCBI Taxonomy" id="1130821"/>
    <lineage>
        <taxon>Eukaryota</taxon>
        <taxon>Sar</taxon>
        <taxon>Alveolata</taxon>
        <taxon>Apicomplexa</taxon>
        <taxon>Conoidasida</taxon>
        <taxon>Coccidia</taxon>
        <taxon>Eucoccidiorida</taxon>
        <taxon>Eimeriorina</taxon>
        <taxon>Sarcocystidae</taxon>
        <taxon>Toxoplasma</taxon>
    </lineage>
</organism>
<dbReference type="AlphaFoldDB" id="A0A151GZ54"/>
<comment type="caution">
    <text evidence="2">The sequence shown here is derived from an EMBL/GenBank/DDBJ whole genome shotgun (WGS) entry which is preliminary data.</text>
</comment>
<evidence type="ECO:0000313" key="3">
    <source>
        <dbReference type="Proteomes" id="UP000075225"/>
    </source>
</evidence>
<reference evidence="3" key="1">
    <citation type="submission" date="2016-03" db="EMBL/GenBank/DDBJ databases">
        <authorList>
            <person name="Sibley D."/>
            <person name="Venepally P."/>
            <person name="Karamycheva S."/>
            <person name="Hadjithomas M."/>
            <person name="Khan A."/>
            <person name="Brunk B."/>
            <person name="Roos D."/>
            <person name="Caler E."/>
            <person name="Lorenzi H."/>
        </authorList>
    </citation>
    <scope>NUCLEOTIDE SEQUENCE [LARGE SCALE GENOMIC DNA]</scope>
    <source>
        <strain evidence="3">TgCatPRC2</strain>
    </source>
</reference>
<dbReference type="VEuPathDB" id="ToxoDB:TGPRC2_427490"/>
<dbReference type="Proteomes" id="UP000075225">
    <property type="component" value="Unassembled WGS sequence"/>
</dbReference>
<feature type="compositionally biased region" description="Polar residues" evidence="1">
    <location>
        <begin position="1"/>
        <end position="11"/>
    </location>
</feature>